<dbReference type="EMBL" id="JANAVB010001400">
    <property type="protein sequence ID" value="KAJ6852852.1"/>
    <property type="molecule type" value="Genomic_DNA"/>
</dbReference>
<feature type="region of interest" description="Disordered" evidence="10">
    <location>
        <begin position="1"/>
        <end position="31"/>
    </location>
</feature>
<comment type="similarity">
    <text evidence="2 9">Belongs to the nucleoporin Nup85 family.</text>
</comment>
<dbReference type="Pfam" id="PF07575">
    <property type="entry name" value="Nucleopor_Nup85"/>
    <property type="match status" value="1"/>
</dbReference>
<keyword evidence="5 9" id="KW-0653">Protein transport</keyword>
<keyword evidence="9" id="KW-0472">Membrane</keyword>
<evidence type="ECO:0000313" key="12">
    <source>
        <dbReference type="EMBL" id="KAJ6852852.1"/>
    </source>
</evidence>
<evidence type="ECO:0000256" key="1">
    <source>
        <dbReference type="ARBA" id="ARBA00004567"/>
    </source>
</evidence>
<comment type="function">
    <text evidence="9">Functions as a component of the nuclear pore complex (NPC).</text>
</comment>
<evidence type="ECO:0000256" key="4">
    <source>
        <dbReference type="ARBA" id="ARBA00022816"/>
    </source>
</evidence>
<protein>
    <recommendedName>
        <fullName evidence="9">Nuclear pore complex protein Nup85</fullName>
    </recommendedName>
</protein>
<dbReference type="GO" id="GO:0006606">
    <property type="term" value="P:protein import into nucleus"/>
    <property type="evidence" value="ECO:0007669"/>
    <property type="project" value="TreeGrafter"/>
</dbReference>
<keyword evidence="7 9" id="KW-0906">Nuclear pore complex</keyword>
<evidence type="ECO:0000256" key="8">
    <source>
        <dbReference type="ARBA" id="ARBA00023242"/>
    </source>
</evidence>
<evidence type="ECO:0000256" key="5">
    <source>
        <dbReference type="ARBA" id="ARBA00022927"/>
    </source>
</evidence>
<evidence type="ECO:0000256" key="9">
    <source>
        <dbReference type="RuleBase" id="RU365073"/>
    </source>
</evidence>
<evidence type="ECO:0000256" key="3">
    <source>
        <dbReference type="ARBA" id="ARBA00022448"/>
    </source>
</evidence>
<name>A0AAX6II05_IRIPA</name>
<evidence type="ECO:0000313" key="11">
    <source>
        <dbReference type="EMBL" id="KAJ6801731.1"/>
    </source>
</evidence>
<dbReference type="GO" id="GO:0031080">
    <property type="term" value="C:nuclear pore outer ring"/>
    <property type="evidence" value="ECO:0007669"/>
    <property type="project" value="TreeGrafter"/>
</dbReference>
<dbReference type="AlphaFoldDB" id="A0AAX6II05"/>
<reference evidence="12" key="1">
    <citation type="journal article" date="2023" name="GigaByte">
        <title>Genome assembly of the bearded iris, Iris pallida Lam.</title>
        <authorList>
            <person name="Bruccoleri R.E."/>
            <person name="Oakeley E.J."/>
            <person name="Faust A.M.E."/>
            <person name="Altorfer M."/>
            <person name="Dessus-Babus S."/>
            <person name="Burckhardt D."/>
            <person name="Oertli M."/>
            <person name="Naumann U."/>
            <person name="Petersen F."/>
            <person name="Wong J."/>
        </authorList>
    </citation>
    <scope>NUCLEOTIDE SEQUENCE</scope>
    <source>
        <strain evidence="12">GSM-AAB239-AS_SAM_17_03QT</strain>
    </source>
</reference>
<evidence type="ECO:0000256" key="10">
    <source>
        <dbReference type="SAM" id="MobiDB-lite"/>
    </source>
</evidence>
<comment type="caution">
    <text evidence="12">The sequence shown here is derived from an EMBL/GenBank/DDBJ whole genome shotgun (WGS) entry which is preliminary data.</text>
</comment>
<keyword evidence="6 9" id="KW-0811">Translocation</keyword>
<dbReference type="GO" id="GO:0045893">
    <property type="term" value="P:positive regulation of DNA-templated transcription"/>
    <property type="evidence" value="ECO:0007669"/>
    <property type="project" value="TreeGrafter"/>
</dbReference>
<dbReference type="GO" id="GO:0006406">
    <property type="term" value="P:mRNA export from nucleus"/>
    <property type="evidence" value="ECO:0007669"/>
    <property type="project" value="TreeGrafter"/>
</dbReference>
<evidence type="ECO:0000313" key="13">
    <source>
        <dbReference type="Proteomes" id="UP001140949"/>
    </source>
</evidence>
<sequence length="722" mass="80703">MPSLVSDPTTSIVPVSSSPPPPGADNPPAAFPIRHGIRPPILRVYVSWSRGNLLQVACLRRPSEEDSGGDGAGGKVLEVRLGGGAADGEVDDAERRRIAYGSVPPFSLLQGRRNLLMAATATRAHSSLHSEWWQYVLEYSNSISNLLGAPSLPSSSVIEDPMTVLQPVKKPTYLKAAWHLLEIFYVDKMSSSWLPESLVDWLADYDCLLSKAEPTIHSKLVGLQNKLVYLQVIEDDPEYWEGISLALAVGWLDIVVKLLRLHGSYQLDQIDNRETENGLVEAVAVLASTMPRMRPDSAMGRLGQCYKNKSDFIKAWEKWRGQIAKLDCSAFWVQCGHHRTREGLRNLLQIMLGNLNNITSATCHWMELFISHFLYMRPFTVGLEGMRSLAQKCVQLKPETNSNGLMGLLNGILGENTEVVLAECSSAFGPWMVTHAIELLTAENDEADILLNEERYNLGGISINELHRLVYAQVLSSHPLTWQIAPTYLVSCPKQGLGLLENLLYKQPVQHYQMVLKNLEICRLYELDNISSSVMKIAGMYHWKHGRKGSGVYWLQQARDEVRLNRIAQQLFECIGKSVSDDSFKQWEGLIELLGSEVGVAGGLEFLHKYRDFKRSLQLVQDGSSTDAARKAVESLIQLMRSPSTPPRFWLPLLHDSVQLLNWRNRPLLNVSETNLLLSKLQELSTAKLHPDFGEADLPPQALGYVKLALAQNLGRAVLEEF</sequence>
<keyword evidence="4 9" id="KW-0509">mRNA transport</keyword>
<organism evidence="12 13">
    <name type="scientific">Iris pallida</name>
    <name type="common">Sweet iris</name>
    <dbReference type="NCBI Taxonomy" id="29817"/>
    <lineage>
        <taxon>Eukaryota</taxon>
        <taxon>Viridiplantae</taxon>
        <taxon>Streptophyta</taxon>
        <taxon>Embryophyta</taxon>
        <taxon>Tracheophyta</taxon>
        <taxon>Spermatophyta</taxon>
        <taxon>Magnoliopsida</taxon>
        <taxon>Liliopsida</taxon>
        <taxon>Asparagales</taxon>
        <taxon>Iridaceae</taxon>
        <taxon>Iridoideae</taxon>
        <taxon>Irideae</taxon>
        <taxon>Iris</taxon>
    </lineage>
</organism>
<proteinExistence type="inferred from homology"/>
<dbReference type="PANTHER" id="PTHR13373">
    <property type="entry name" value="FROUNT PROTEIN-RELATED"/>
    <property type="match status" value="1"/>
</dbReference>
<dbReference type="EMBL" id="JANAVB010037620">
    <property type="protein sequence ID" value="KAJ6801731.1"/>
    <property type="molecule type" value="Genomic_DNA"/>
</dbReference>
<evidence type="ECO:0000256" key="6">
    <source>
        <dbReference type="ARBA" id="ARBA00023010"/>
    </source>
</evidence>
<keyword evidence="3 9" id="KW-0813">Transport</keyword>
<dbReference type="Proteomes" id="UP001140949">
    <property type="component" value="Unassembled WGS sequence"/>
</dbReference>
<dbReference type="InterPro" id="IPR011502">
    <property type="entry name" value="Nucleoporin_Nup85"/>
</dbReference>
<evidence type="ECO:0000256" key="7">
    <source>
        <dbReference type="ARBA" id="ARBA00023132"/>
    </source>
</evidence>
<dbReference type="PANTHER" id="PTHR13373:SF21">
    <property type="entry name" value="NUCLEAR PORE COMPLEX PROTEIN NUP85"/>
    <property type="match status" value="1"/>
</dbReference>
<dbReference type="GO" id="GO:0031965">
    <property type="term" value="C:nuclear membrane"/>
    <property type="evidence" value="ECO:0007669"/>
    <property type="project" value="UniProtKB-UniRule"/>
</dbReference>
<keyword evidence="8 9" id="KW-0539">Nucleus</keyword>
<comment type="subunit">
    <text evidence="9">Component of the nuclear pore complex (NPC).</text>
</comment>
<keyword evidence="13" id="KW-1185">Reference proteome</keyword>
<gene>
    <name evidence="11" type="ORF">M6B38_195815</name>
    <name evidence="12" type="ORF">M6B38_252630</name>
</gene>
<dbReference type="GO" id="GO:0017056">
    <property type="term" value="F:structural constituent of nuclear pore"/>
    <property type="evidence" value="ECO:0007669"/>
    <property type="project" value="TreeGrafter"/>
</dbReference>
<reference evidence="12" key="2">
    <citation type="submission" date="2023-04" db="EMBL/GenBank/DDBJ databases">
        <authorList>
            <person name="Bruccoleri R.E."/>
            <person name="Oakeley E.J."/>
            <person name="Faust A.-M."/>
            <person name="Dessus-Babus S."/>
            <person name="Altorfer M."/>
            <person name="Burckhardt D."/>
            <person name="Oertli M."/>
            <person name="Naumann U."/>
            <person name="Petersen F."/>
            <person name="Wong J."/>
        </authorList>
    </citation>
    <scope>NUCLEOTIDE SEQUENCE</scope>
    <source>
        <strain evidence="12">GSM-AAB239-AS_SAM_17_03QT</strain>
        <tissue evidence="12">Leaf</tissue>
    </source>
</reference>
<feature type="compositionally biased region" description="Low complexity" evidence="10">
    <location>
        <begin position="1"/>
        <end position="16"/>
    </location>
</feature>
<accession>A0AAX6II05</accession>
<comment type="subcellular location">
    <subcellularLocation>
        <location evidence="1 9">Nucleus</location>
        <location evidence="1 9">Nuclear pore complex</location>
    </subcellularLocation>
</comment>
<evidence type="ECO:0000256" key="2">
    <source>
        <dbReference type="ARBA" id="ARBA00005573"/>
    </source>
</evidence>